<organism evidence="1 2">
    <name type="scientific">Amborella trichopoda</name>
    <dbReference type="NCBI Taxonomy" id="13333"/>
    <lineage>
        <taxon>Eukaryota</taxon>
        <taxon>Viridiplantae</taxon>
        <taxon>Streptophyta</taxon>
        <taxon>Embryophyta</taxon>
        <taxon>Tracheophyta</taxon>
        <taxon>Spermatophyta</taxon>
        <taxon>Magnoliopsida</taxon>
        <taxon>Amborellales</taxon>
        <taxon>Amborellaceae</taxon>
        <taxon>Amborella</taxon>
    </lineage>
</organism>
<gene>
    <name evidence="1" type="ORF">AMTR_s00039p00068300</name>
</gene>
<proteinExistence type="predicted"/>
<protein>
    <submittedName>
        <fullName evidence="1">Uncharacterized protein</fullName>
    </submittedName>
</protein>
<accession>U5CZZ1</accession>
<dbReference type="EMBL" id="KI392495">
    <property type="protein sequence ID" value="ERN15744.1"/>
    <property type="molecule type" value="Genomic_DNA"/>
</dbReference>
<sequence length="84" mass="9673">MGFSTDFQEASEGRLVACNDKKGEEVQEGEKEYKEWEVTESMPAVACREKWPREPDSKDRPSEKIVYIESEDWAIVLVDSKEVS</sequence>
<reference evidence="2" key="1">
    <citation type="journal article" date="2013" name="Science">
        <title>The Amborella genome and the evolution of flowering plants.</title>
        <authorList>
            <consortium name="Amborella Genome Project"/>
        </authorList>
    </citation>
    <scope>NUCLEOTIDE SEQUENCE [LARGE SCALE GENOMIC DNA]</scope>
</reference>
<evidence type="ECO:0000313" key="2">
    <source>
        <dbReference type="Proteomes" id="UP000017836"/>
    </source>
</evidence>
<keyword evidence="2" id="KW-1185">Reference proteome</keyword>
<dbReference type="Gramene" id="ERN15744">
    <property type="protein sequence ID" value="ERN15744"/>
    <property type="gene ID" value="AMTR_s00039p00068300"/>
</dbReference>
<evidence type="ECO:0000313" key="1">
    <source>
        <dbReference type="EMBL" id="ERN15744.1"/>
    </source>
</evidence>
<dbReference type="Proteomes" id="UP000017836">
    <property type="component" value="Unassembled WGS sequence"/>
</dbReference>
<dbReference type="HOGENOM" id="CLU_2530486_0_0_1"/>
<name>U5CZZ1_AMBTC</name>
<dbReference type="AlphaFoldDB" id="U5CZZ1"/>